<proteinExistence type="predicted"/>
<gene>
    <name evidence="1" type="ORF">IBL28_00015</name>
</gene>
<evidence type="ECO:0000313" key="2">
    <source>
        <dbReference type="Proteomes" id="UP000653730"/>
    </source>
</evidence>
<name>A0A926PZP0_9FLAO</name>
<comment type="caution">
    <text evidence="1">The sequence shown here is derived from an EMBL/GenBank/DDBJ whole genome shotgun (WGS) entry which is preliminary data.</text>
</comment>
<dbReference type="Pfam" id="PF14125">
    <property type="entry name" value="DUF4292"/>
    <property type="match status" value="1"/>
</dbReference>
<dbReference type="AlphaFoldDB" id="A0A926PZP0"/>
<protein>
    <submittedName>
        <fullName evidence="1">DUF4292 domain-containing protein</fullName>
    </submittedName>
</protein>
<dbReference type="InterPro" id="IPR025634">
    <property type="entry name" value="DUF4292"/>
</dbReference>
<dbReference type="Proteomes" id="UP000653730">
    <property type="component" value="Unassembled WGS sequence"/>
</dbReference>
<reference evidence="1 2" key="1">
    <citation type="submission" date="2020-09" db="EMBL/GenBank/DDBJ databases">
        <title>Sinomicrobium weinanense sp. nov., a halophilic bacteria isolated from saline-alkali soil.</title>
        <authorList>
            <person name="Wu P."/>
            <person name="Ren H."/>
            <person name="Mei Y."/>
            <person name="Liang Y."/>
            <person name="Chen Z."/>
        </authorList>
    </citation>
    <scope>NUCLEOTIDE SEQUENCE [LARGE SCALE GENOMIC DNA]</scope>
    <source>
        <strain evidence="1 2">FJxs</strain>
    </source>
</reference>
<dbReference type="EMBL" id="JACVDC010000001">
    <property type="protein sequence ID" value="MBC9794332.1"/>
    <property type="molecule type" value="Genomic_DNA"/>
</dbReference>
<accession>A0A926PZP0</accession>
<keyword evidence="2" id="KW-1185">Reference proteome</keyword>
<organism evidence="1 2">
    <name type="scientific">Sinomicrobium weinanense</name>
    <dbReference type="NCBI Taxonomy" id="2842200"/>
    <lineage>
        <taxon>Bacteria</taxon>
        <taxon>Pseudomonadati</taxon>
        <taxon>Bacteroidota</taxon>
        <taxon>Flavobacteriia</taxon>
        <taxon>Flavobacteriales</taxon>
        <taxon>Flavobacteriaceae</taxon>
        <taxon>Sinomicrobium</taxon>
    </lineage>
</organism>
<dbReference type="Gene3D" id="2.50.20.10">
    <property type="entry name" value="Lipoprotein localisation LolA/LolB/LppX"/>
    <property type="match status" value="1"/>
</dbReference>
<evidence type="ECO:0000313" key="1">
    <source>
        <dbReference type="EMBL" id="MBC9794332.1"/>
    </source>
</evidence>
<sequence length="257" mass="29926">MPFVLLMLIAMVWMQSCKSTRAVAEGEAVRDLPARQIIKRHYKNELDFKTVVGRMHVNYDNGSSSQGVNLSFRMEKDKAIWLSATMNLAKVYITPERVSFYNKLDNSYFDGDFTYLSHLLGTELDFEKVQNMLLGQAMFNLRDDSYNSLVVNNNYQLKPVKDMDFLKVLFQVEPANFKIGRQLLSEPEAGRQLDIEYKTYQQVAEQIFPEEIGISARENGKETRIDIKYRNIEFNRKVRFPYSIPKGYKEINLKGEL</sequence>